<evidence type="ECO:0000256" key="1">
    <source>
        <dbReference type="SAM" id="MobiDB-lite"/>
    </source>
</evidence>
<protein>
    <submittedName>
        <fullName evidence="2">Uncharacterized protein</fullName>
    </submittedName>
</protein>
<accession>A4U4D0</accession>
<name>A4U4D0_9PROT</name>
<organism evidence="2">
    <name type="scientific">Magnetospirillum gryphiswaldense</name>
    <dbReference type="NCBI Taxonomy" id="55518"/>
    <lineage>
        <taxon>Bacteria</taxon>
        <taxon>Pseudomonadati</taxon>
        <taxon>Pseudomonadota</taxon>
        <taxon>Alphaproteobacteria</taxon>
        <taxon>Rhodospirillales</taxon>
        <taxon>Rhodospirillaceae</taxon>
        <taxon>Magnetospirillum</taxon>
    </lineage>
</organism>
<sequence>MTLNAPSAGNSRAETLFPPYSVGSHSFVFFPGTGFDPSLGPKSRVETDMRTRSGNG</sequence>
<reference evidence="2" key="1">
    <citation type="journal article" date="2007" name="J. Bacteriol.">
        <title>Comparative genome analysis of four magnetotactic bacteria reveals a complex set of group-specific genes implicated in magnetosome biomineralization and function.</title>
        <authorList>
            <person name="Richter M."/>
            <person name="Kube M."/>
            <person name="Bazylinski D.A."/>
            <person name="Lombardot T."/>
            <person name="Gloeckner F.O."/>
            <person name="Reinhardt R."/>
            <person name="Schueler D."/>
        </authorList>
    </citation>
    <scope>NUCLEOTIDE SEQUENCE</scope>
    <source>
        <strain evidence="2">MSR-1</strain>
    </source>
</reference>
<dbReference type="AlphaFoldDB" id="A4U4D0"/>
<feature type="compositionally biased region" description="Basic and acidic residues" evidence="1">
    <location>
        <begin position="43"/>
        <end position="56"/>
    </location>
</feature>
<evidence type="ECO:0000313" key="2">
    <source>
        <dbReference type="EMBL" id="CAM77737.1"/>
    </source>
</evidence>
<proteinExistence type="predicted"/>
<gene>
    <name evidence="2" type="ORF">MGR_3805</name>
</gene>
<dbReference type="EMBL" id="CU459003">
    <property type="protein sequence ID" value="CAM77737.1"/>
    <property type="molecule type" value="Genomic_DNA"/>
</dbReference>
<feature type="region of interest" description="Disordered" evidence="1">
    <location>
        <begin position="34"/>
        <end position="56"/>
    </location>
</feature>